<evidence type="ECO:0000313" key="3">
    <source>
        <dbReference type="Proteomes" id="UP000464787"/>
    </source>
</evidence>
<evidence type="ECO:0000313" key="2">
    <source>
        <dbReference type="EMBL" id="QHI96831.1"/>
    </source>
</evidence>
<dbReference type="KEGG" id="xyk:GT347_01790"/>
<organism evidence="2 3">
    <name type="scientific">Xylophilus rhododendri</name>
    <dbReference type="NCBI Taxonomy" id="2697032"/>
    <lineage>
        <taxon>Bacteria</taxon>
        <taxon>Pseudomonadati</taxon>
        <taxon>Pseudomonadota</taxon>
        <taxon>Betaproteobacteria</taxon>
        <taxon>Burkholderiales</taxon>
        <taxon>Xylophilus</taxon>
    </lineage>
</organism>
<dbReference type="EMBL" id="CP047650">
    <property type="protein sequence ID" value="QHI96831.1"/>
    <property type="molecule type" value="Genomic_DNA"/>
</dbReference>
<protein>
    <submittedName>
        <fullName evidence="2">Uncharacterized protein</fullName>
    </submittedName>
</protein>
<dbReference type="AlphaFoldDB" id="A0A857J169"/>
<dbReference type="Proteomes" id="UP000464787">
    <property type="component" value="Chromosome"/>
</dbReference>
<feature type="region of interest" description="Disordered" evidence="1">
    <location>
        <begin position="62"/>
        <end position="88"/>
    </location>
</feature>
<sequence length="162" mass="17270">MDRLLFNERGEADGLLLKDQMQVHLPPHLSQALQRKIKPGDEVVMRGVRPRGAPVLAAVSVSGPKGSVTDEGPTHPPQHPAPPPAKPVEVSGTVELSLFAPRGELCGALLDNGDILRLPPKENTDFAPWLQPGCQVTAWGDAIRVKGQRVIALTHLALGTAV</sequence>
<proteinExistence type="predicted"/>
<gene>
    <name evidence="2" type="ORF">GT347_01790</name>
</gene>
<evidence type="ECO:0000256" key="1">
    <source>
        <dbReference type="SAM" id="MobiDB-lite"/>
    </source>
</evidence>
<name>A0A857J169_9BURK</name>
<feature type="compositionally biased region" description="Pro residues" evidence="1">
    <location>
        <begin position="74"/>
        <end position="86"/>
    </location>
</feature>
<reference evidence="2 3" key="1">
    <citation type="submission" date="2020-01" db="EMBL/GenBank/DDBJ databases">
        <title>Genome sequencing of strain KACC 21265.</title>
        <authorList>
            <person name="Heo J."/>
            <person name="Kim S.-J."/>
            <person name="Kim J.-S."/>
            <person name="Hong S.-B."/>
            <person name="Kwon S.-W."/>
        </authorList>
    </citation>
    <scope>NUCLEOTIDE SEQUENCE [LARGE SCALE GENOMIC DNA]</scope>
    <source>
        <strain evidence="2 3">KACC 21265</strain>
    </source>
</reference>
<accession>A0A857J169</accession>
<keyword evidence="3" id="KW-1185">Reference proteome</keyword>
<dbReference type="RefSeq" id="WP_160550349.1">
    <property type="nucleotide sequence ID" value="NZ_CP047650.1"/>
</dbReference>